<reference evidence="12" key="3">
    <citation type="submission" date="2020-04" db="EMBL/GenBank/DDBJ databases">
        <title>Ralstonia pseudosolanacearum UW576, UW763, UW773, and UW774.</title>
        <authorList>
            <person name="Steidl O."/>
            <person name="Truchon A."/>
            <person name="Allen C."/>
        </authorList>
    </citation>
    <scope>NUCLEOTIDE SEQUENCE</scope>
    <source>
        <strain evidence="12">RUN2474</strain>
    </source>
</reference>
<evidence type="ECO:0000313" key="14">
    <source>
        <dbReference type="Proteomes" id="UP000310553"/>
    </source>
</evidence>
<protein>
    <recommendedName>
        <fullName evidence="3">DNA gyrase inhibitor YacG</fullName>
    </recommendedName>
</protein>
<dbReference type="PANTHER" id="PTHR36150">
    <property type="entry name" value="DNA GYRASE INHIBITOR YACG"/>
    <property type="match status" value="1"/>
</dbReference>
<keyword evidence="1 3" id="KW-0479">Metal-binding</keyword>
<evidence type="ECO:0000313" key="11">
    <source>
        <dbReference type="EMBL" id="QCX48570.1"/>
    </source>
</evidence>
<dbReference type="GO" id="GO:0008270">
    <property type="term" value="F:zinc ion binding"/>
    <property type="evidence" value="ECO:0007669"/>
    <property type="project" value="UniProtKB-UniRule"/>
</dbReference>
<accession>A0A0K1ZHL0</accession>
<dbReference type="EMBL" id="CP085043">
    <property type="protein sequence ID" value="UZF15604.1"/>
    <property type="molecule type" value="Genomic_DNA"/>
</dbReference>
<dbReference type="SMR" id="A0A0K1ZHL0"/>
<dbReference type="SUPFAM" id="SSF57716">
    <property type="entry name" value="Glucocorticoid receptor-like (DNA-binding domain)"/>
    <property type="match status" value="1"/>
</dbReference>
<dbReference type="InterPro" id="IPR013088">
    <property type="entry name" value="Znf_NHR/GATA"/>
</dbReference>
<comment type="function">
    <text evidence="3">Inhibits all the catalytic activities of DNA gyrase by preventing its interaction with DNA. Acts by binding directly to the C-terminal domain of GyrB, which probably disrupts DNA binding by the gyrase.</text>
</comment>
<evidence type="ECO:0000313" key="7">
    <source>
        <dbReference type="EMBL" id="CUV38217.1"/>
    </source>
</evidence>
<feature type="binding site" evidence="3">
    <location>
        <position position="8"/>
    </location>
    <ligand>
        <name>Zn(2+)</name>
        <dbReference type="ChEBI" id="CHEBI:29105"/>
    </ligand>
</feature>
<evidence type="ECO:0000313" key="6">
    <source>
        <dbReference type="EMBL" id="CUV21714.1"/>
    </source>
</evidence>
<dbReference type="Proteomes" id="UP000310553">
    <property type="component" value="Chromosome"/>
</dbReference>
<gene>
    <name evidence="3 9" type="primary">yacG</name>
    <name evidence="11" type="ORF">E7Z57_05345</name>
    <name evidence="12" type="ORF">HF909_03180</name>
    <name evidence="13" type="ORF">LH706_03905</name>
    <name evidence="10" type="ORF">RD1301_v1_420018</name>
    <name evidence="6" type="ORF">RUN1744_v1_90028</name>
    <name evidence="9" type="ORF">RUN215_v1_1730043</name>
    <name evidence="5" type="ORF">RUN39_v1_1190018</name>
    <name evidence="7" type="ORF">TF3108_v1_90033</name>
    <name evidence="8" type="ORF">TO10_v1_40124</name>
</gene>
<dbReference type="RefSeq" id="WP_011002736.1">
    <property type="nucleotide sequence ID" value="NZ_CP103852.1"/>
</dbReference>
<feature type="binding site" evidence="3">
    <location>
        <position position="31"/>
    </location>
    <ligand>
        <name>Zn(2+)</name>
        <dbReference type="ChEBI" id="CHEBI:29105"/>
    </ligand>
</feature>
<evidence type="ECO:0000313" key="9">
    <source>
        <dbReference type="EMBL" id="CUV58113.1"/>
    </source>
</evidence>
<evidence type="ECO:0000256" key="2">
    <source>
        <dbReference type="ARBA" id="ARBA00022833"/>
    </source>
</evidence>
<dbReference type="Gene3D" id="3.30.50.10">
    <property type="entry name" value="Erythroid Transcription Factor GATA-1, subunit A"/>
    <property type="match status" value="1"/>
</dbReference>
<reference evidence="15" key="4">
    <citation type="submission" date="2020-04" db="EMBL/GenBank/DDBJ databases">
        <title>Ralstonia solanacearum UW576, UW763, UW773, and UW774.</title>
        <authorList>
            <person name="Steidl O."/>
            <person name="Truchon A."/>
            <person name="Allen C."/>
        </authorList>
    </citation>
    <scope>NUCLEOTIDE SEQUENCE [LARGE SCALE GENOMIC DNA]</scope>
    <source>
        <strain evidence="15">UW774</strain>
    </source>
</reference>
<dbReference type="EMBL" id="LN899826">
    <property type="protein sequence ID" value="CUV38217.1"/>
    <property type="molecule type" value="Genomic_DNA"/>
</dbReference>
<dbReference type="PANTHER" id="PTHR36150:SF1">
    <property type="entry name" value="DNA GYRASE INHIBITOR YACG"/>
    <property type="match status" value="1"/>
</dbReference>
<comment type="subunit">
    <text evidence="3">Interacts with GyrB.</text>
</comment>
<sequence length="71" mass="7726">MNMKTVKCPTCGKPVPWTPESRYRPFCSERCKQIDLGAWAAEQYTIPVVEDDDLPPDAPGGESGGASGRLN</sequence>
<evidence type="ECO:0000256" key="4">
    <source>
        <dbReference type="SAM" id="MobiDB-lite"/>
    </source>
</evidence>
<comment type="similarity">
    <text evidence="3">Belongs to the DNA gyrase inhibitor YacG family.</text>
</comment>
<dbReference type="Pfam" id="PF03884">
    <property type="entry name" value="YacG"/>
    <property type="match status" value="1"/>
</dbReference>
<comment type="cofactor">
    <cofactor evidence="3">
        <name>Zn(2+)</name>
        <dbReference type="ChEBI" id="CHEBI:29105"/>
    </cofactor>
    <text evidence="3">Binds 1 zinc ion.</text>
</comment>
<feature type="binding site" evidence="3">
    <location>
        <position position="27"/>
    </location>
    <ligand>
        <name>Zn(2+)</name>
        <dbReference type="ChEBI" id="CHEBI:29105"/>
    </ligand>
</feature>
<name>A0A0K1ZHL0_RALSL</name>
<dbReference type="GO" id="GO:0008657">
    <property type="term" value="F:DNA topoisomerase type II (double strand cut, ATP-hydrolyzing) inhibitor activity"/>
    <property type="evidence" value="ECO:0007669"/>
    <property type="project" value="UniProtKB-UniRule"/>
</dbReference>
<dbReference type="NCBIfam" id="NF001638">
    <property type="entry name" value="PRK00418.1"/>
    <property type="match status" value="1"/>
</dbReference>
<evidence type="ECO:0000313" key="12">
    <source>
        <dbReference type="EMBL" id="QOK95539.1"/>
    </source>
</evidence>
<proteinExistence type="inferred from homology"/>
<dbReference type="GO" id="GO:0006355">
    <property type="term" value="P:regulation of DNA-templated transcription"/>
    <property type="evidence" value="ECO:0007669"/>
    <property type="project" value="InterPro"/>
</dbReference>
<evidence type="ECO:0000313" key="15">
    <source>
        <dbReference type="Proteomes" id="UP000593970"/>
    </source>
</evidence>
<reference evidence="11 14" key="2">
    <citation type="submission" date="2019-04" db="EMBL/GenBank/DDBJ databases">
        <title>Complete Genome of UW386 and Higher Quality Genome of UW700.</title>
        <authorList>
            <person name="Jacobs J."/>
            <person name="Perez A."/>
            <person name="Steidl O."/>
            <person name="Allen C."/>
        </authorList>
    </citation>
    <scope>NUCLEOTIDE SEQUENCE [LARGE SCALE GENOMIC DNA]</scope>
    <source>
        <strain evidence="11 14">UW386</strain>
    </source>
</reference>
<evidence type="ECO:0000313" key="10">
    <source>
        <dbReference type="EMBL" id="CUV59399.1"/>
    </source>
</evidence>
<dbReference type="EMBL" id="CP039339">
    <property type="protein sequence ID" value="QCX48570.1"/>
    <property type="molecule type" value="Genomic_DNA"/>
</dbReference>
<dbReference type="EMBL" id="LN899820">
    <property type="protein sequence ID" value="CUV58113.1"/>
    <property type="molecule type" value="Genomic_DNA"/>
</dbReference>
<dbReference type="AlphaFoldDB" id="A0A0K1ZHL0"/>
<dbReference type="PATRIC" id="fig|305.106.peg.3881"/>
<dbReference type="EMBL" id="LN899822">
    <property type="protein sequence ID" value="CUV59399.1"/>
    <property type="molecule type" value="Genomic_DNA"/>
</dbReference>
<organism evidence="9">
    <name type="scientific">Ralstonia solanacearum</name>
    <name type="common">Pseudomonas solanacearum</name>
    <dbReference type="NCBI Taxonomy" id="305"/>
    <lineage>
        <taxon>Bacteria</taxon>
        <taxon>Pseudomonadati</taxon>
        <taxon>Pseudomonadota</taxon>
        <taxon>Betaproteobacteria</taxon>
        <taxon>Burkholderiales</taxon>
        <taxon>Burkholderiaceae</taxon>
        <taxon>Ralstonia</taxon>
        <taxon>Ralstonia solanacearum species complex</taxon>
    </lineage>
</organism>
<evidence type="ECO:0000313" key="13">
    <source>
        <dbReference type="EMBL" id="UZF15604.1"/>
    </source>
</evidence>
<keyword evidence="2 3" id="KW-0862">Zinc</keyword>
<feature type="binding site" evidence="3">
    <location>
        <position position="11"/>
    </location>
    <ligand>
        <name>Zn(2+)</name>
        <dbReference type="ChEBI" id="CHEBI:29105"/>
    </ligand>
</feature>
<dbReference type="EMBL" id="LN899823">
    <property type="protein sequence ID" value="CUV21714.1"/>
    <property type="molecule type" value="Genomic_DNA"/>
</dbReference>
<dbReference type="InterPro" id="IPR005584">
    <property type="entry name" value="DNA_gyrase_inhibitor_YacG"/>
</dbReference>
<reference evidence="13" key="5">
    <citation type="submission" date="2021-10" db="EMBL/GenBank/DDBJ databases">
        <title>Complete genome sequences of five Ralstonia solancearum strains isolated from sunflower.</title>
        <authorList>
            <person name="She X."/>
            <person name="He Z."/>
        </authorList>
    </citation>
    <scope>NUCLEOTIDE SEQUENCE</scope>
    <source>
        <strain evidence="13">RS638</strain>
    </source>
</reference>
<evidence type="ECO:0000256" key="3">
    <source>
        <dbReference type="HAMAP-Rule" id="MF_00649"/>
    </source>
</evidence>
<dbReference type="EMBL" id="LN899819">
    <property type="protein sequence ID" value="CUV15242.1"/>
    <property type="molecule type" value="Genomic_DNA"/>
</dbReference>
<dbReference type="EMBL" id="LN899827">
    <property type="protein sequence ID" value="CUV43357.1"/>
    <property type="molecule type" value="Genomic_DNA"/>
</dbReference>
<evidence type="ECO:0000313" key="8">
    <source>
        <dbReference type="EMBL" id="CUV43357.1"/>
    </source>
</evidence>
<dbReference type="Proteomes" id="UP000593970">
    <property type="component" value="Chromosome"/>
</dbReference>
<feature type="compositionally biased region" description="Gly residues" evidence="4">
    <location>
        <begin position="61"/>
        <end position="71"/>
    </location>
</feature>
<evidence type="ECO:0000313" key="5">
    <source>
        <dbReference type="EMBL" id="CUV15242.1"/>
    </source>
</evidence>
<feature type="region of interest" description="Disordered" evidence="4">
    <location>
        <begin position="48"/>
        <end position="71"/>
    </location>
</feature>
<dbReference type="GeneID" id="93851400"/>
<reference evidence="9" key="1">
    <citation type="submission" date="2015-10" db="EMBL/GenBank/DDBJ databases">
        <authorList>
            <person name="Gilbert D.G."/>
        </authorList>
    </citation>
    <scope>NUCLEOTIDE SEQUENCE</scope>
    <source>
        <strain evidence="9">Phyl III-seqv23</strain>
    </source>
</reference>
<dbReference type="EMBL" id="CP051169">
    <property type="protein sequence ID" value="QOK95539.1"/>
    <property type="molecule type" value="Genomic_DNA"/>
</dbReference>
<dbReference type="HAMAP" id="MF_00649">
    <property type="entry name" value="DNA_gyrase_inhibitor_YacG"/>
    <property type="match status" value="1"/>
</dbReference>
<evidence type="ECO:0000256" key="1">
    <source>
        <dbReference type="ARBA" id="ARBA00022723"/>
    </source>
</evidence>